<keyword evidence="7" id="KW-0997">Cell inner membrane</keyword>
<keyword evidence="3" id="KW-1003">Cell membrane</keyword>
<keyword evidence="12" id="KW-1185">Reference proteome</keyword>
<dbReference type="Pfam" id="PF05552">
    <property type="entry name" value="MS_channel_1st_1"/>
    <property type="match status" value="1"/>
</dbReference>
<evidence type="ECO:0000256" key="1">
    <source>
        <dbReference type="ARBA" id="ARBA00004651"/>
    </source>
</evidence>
<keyword evidence="5 7" id="KW-1133">Transmembrane helix</keyword>
<keyword evidence="7" id="KW-0813">Transport</keyword>
<evidence type="ECO:0000256" key="6">
    <source>
        <dbReference type="ARBA" id="ARBA00023136"/>
    </source>
</evidence>
<keyword evidence="7" id="KW-0407">Ion channel</keyword>
<comment type="similarity">
    <text evidence="2 7">Belongs to the MscS (TC 1.A.23) family.</text>
</comment>
<reference evidence="11 12" key="1">
    <citation type="submission" date="2017-02" db="EMBL/GenBank/DDBJ databases">
        <authorList>
            <person name="Peterson S.W."/>
        </authorList>
    </citation>
    <scope>NUCLEOTIDE SEQUENCE [LARGE SCALE GENOMIC DNA]</scope>
    <source>
        <strain evidence="11 12">P15</strain>
    </source>
</reference>
<dbReference type="Gene3D" id="1.10.287.1260">
    <property type="match status" value="1"/>
</dbReference>
<evidence type="ECO:0000259" key="10">
    <source>
        <dbReference type="Pfam" id="PF21088"/>
    </source>
</evidence>
<evidence type="ECO:0000259" key="9">
    <source>
        <dbReference type="Pfam" id="PF21082"/>
    </source>
</evidence>
<dbReference type="InterPro" id="IPR011014">
    <property type="entry name" value="MscS_channel_TM-2"/>
</dbReference>
<feature type="domain" description="Mechanosensitive ion channel transmembrane helices 2/3" evidence="10">
    <location>
        <begin position="78"/>
        <end position="118"/>
    </location>
</feature>
<gene>
    <name evidence="11" type="ORF">SAMN06296058_3484</name>
</gene>
<keyword evidence="7" id="KW-0406">Ion transport</keyword>
<dbReference type="PANTHER" id="PTHR30221:SF1">
    <property type="entry name" value="SMALL-CONDUCTANCE MECHANOSENSITIVE CHANNEL"/>
    <property type="match status" value="1"/>
</dbReference>
<feature type="transmembrane region" description="Helical" evidence="7">
    <location>
        <begin position="98"/>
        <end position="117"/>
    </location>
</feature>
<dbReference type="OrthoDB" id="9809206at2"/>
<dbReference type="InterPro" id="IPR049142">
    <property type="entry name" value="MS_channel_1st"/>
</dbReference>
<keyword evidence="4 7" id="KW-0812">Transmembrane</keyword>
<dbReference type="PANTHER" id="PTHR30221">
    <property type="entry name" value="SMALL-CONDUCTANCE MECHANOSENSITIVE CHANNEL"/>
    <property type="match status" value="1"/>
</dbReference>
<proteinExistence type="inferred from homology"/>
<dbReference type="InterPro" id="IPR010920">
    <property type="entry name" value="LSM_dom_sf"/>
</dbReference>
<evidence type="ECO:0000256" key="2">
    <source>
        <dbReference type="ARBA" id="ARBA00008017"/>
    </source>
</evidence>
<dbReference type="EMBL" id="FUZV01000002">
    <property type="protein sequence ID" value="SKC81224.1"/>
    <property type="molecule type" value="Genomic_DNA"/>
</dbReference>
<accession>A0A1T5LZI8</accession>
<dbReference type="GO" id="GO:0005886">
    <property type="term" value="C:plasma membrane"/>
    <property type="evidence" value="ECO:0007669"/>
    <property type="project" value="UniProtKB-SubCell"/>
</dbReference>
<dbReference type="Pfam" id="PF21088">
    <property type="entry name" value="MS_channel_1st"/>
    <property type="match status" value="1"/>
</dbReference>
<organism evidence="11 12">
    <name type="scientific">Pseudoxanthomonas indica</name>
    <dbReference type="NCBI Taxonomy" id="428993"/>
    <lineage>
        <taxon>Bacteria</taxon>
        <taxon>Pseudomonadati</taxon>
        <taxon>Pseudomonadota</taxon>
        <taxon>Gammaproteobacteria</taxon>
        <taxon>Lysobacterales</taxon>
        <taxon>Lysobacteraceae</taxon>
        <taxon>Pseudoxanthomonas</taxon>
    </lineage>
</organism>
<dbReference type="GO" id="GO:0008381">
    <property type="term" value="F:mechanosensitive monoatomic ion channel activity"/>
    <property type="evidence" value="ECO:0007669"/>
    <property type="project" value="InterPro"/>
</dbReference>
<dbReference type="SUPFAM" id="SSF82689">
    <property type="entry name" value="Mechanosensitive channel protein MscS (YggB), C-terminal domain"/>
    <property type="match status" value="1"/>
</dbReference>
<dbReference type="Gene3D" id="3.30.70.100">
    <property type="match status" value="1"/>
</dbReference>
<dbReference type="InterPro" id="IPR006685">
    <property type="entry name" value="MscS_channel_2nd"/>
</dbReference>
<comment type="caution">
    <text evidence="7">Lacks conserved residue(s) required for the propagation of feature annotation.</text>
</comment>
<dbReference type="AlphaFoldDB" id="A0A1T5LZI8"/>
<keyword evidence="6 7" id="KW-0472">Membrane</keyword>
<dbReference type="InterPro" id="IPR049278">
    <property type="entry name" value="MS_channel_C"/>
</dbReference>
<dbReference type="InterPro" id="IPR011066">
    <property type="entry name" value="MscS_channel_C_sf"/>
</dbReference>
<comment type="subcellular location">
    <subcellularLocation>
        <location evidence="7">Cell inner membrane</location>
        <topology evidence="7">Multi-pass membrane protein</topology>
    </subcellularLocation>
    <subcellularLocation>
        <location evidence="1">Cell membrane</location>
        <topology evidence="1">Multi-pass membrane protein</topology>
    </subcellularLocation>
</comment>
<dbReference type="Proteomes" id="UP000190341">
    <property type="component" value="Unassembled WGS sequence"/>
</dbReference>
<dbReference type="SUPFAM" id="SSF50182">
    <property type="entry name" value="Sm-like ribonucleoproteins"/>
    <property type="match status" value="1"/>
</dbReference>
<evidence type="ECO:0000313" key="12">
    <source>
        <dbReference type="Proteomes" id="UP000190341"/>
    </source>
</evidence>
<dbReference type="RefSeq" id="WP_079726004.1">
    <property type="nucleotide sequence ID" value="NZ_BMCL01000001.1"/>
</dbReference>
<dbReference type="Pfam" id="PF00924">
    <property type="entry name" value="MS_channel_2nd"/>
    <property type="match status" value="1"/>
</dbReference>
<protein>
    <recommendedName>
        <fullName evidence="7">Small-conductance mechanosensitive channel</fullName>
    </recommendedName>
</protein>
<dbReference type="Pfam" id="PF21082">
    <property type="entry name" value="MS_channel_3rd"/>
    <property type="match status" value="1"/>
</dbReference>
<evidence type="ECO:0000256" key="5">
    <source>
        <dbReference type="ARBA" id="ARBA00022989"/>
    </source>
</evidence>
<dbReference type="InterPro" id="IPR045275">
    <property type="entry name" value="MscS_archaea/bacteria_type"/>
</dbReference>
<evidence type="ECO:0000313" key="11">
    <source>
        <dbReference type="EMBL" id="SKC81224.1"/>
    </source>
</evidence>
<feature type="transmembrane region" description="Helical" evidence="7">
    <location>
        <begin position="32"/>
        <end position="54"/>
    </location>
</feature>
<feature type="transmembrane region" description="Helical" evidence="7">
    <location>
        <begin position="74"/>
        <end position="92"/>
    </location>
</feature>
<dbReference type="InterPro" id="IPR008910">
    <property type="entry name" value="MSC_TM_helix"/>
</dbReference>
<dbReference type="SUPFAM" id="SSF82861">
    <property type="entry name" value="Mechanosensitive channel protein MscS (YggB), transmembrane region"/>
    <property type="match status" value="1"/>
</dbReference>
<dbReference type="Gene3D" id="2.30.30.60">
    <property type="match status" value="1"/>
</dbReference>
<comment type="function">
    <text evidence="7">Mechanosensitive channel that participates in the regulation of osmotic pressure changes within the cell, opening in response to stretch forces in the membrane lipid bilayer, without the need for other proteins. Contributes to normal resistance to hypoosmotic shock. Forms an ion channel of 1.0 nanosiemens conductance with a slight preference for anions.</text>
</comment>
<feature type="domain" description="Mechanosensitive ion channel MscS C-terminal" evidence="9">
    <location>
        <begin position="194"/>
        <end position="274"/>
    </location>
</feature>
<evidence type="ECO:0000256" key="4">
    <source>
        <dbReference type="ARBA" id="ARBA00022692"/>
    </source>
</evidence>
<feature type="domain" description="Mechanosensitive ion channel MscS" evidence="8">
    <location>
        <begin position="119"/>
        <end position="185"/>
    </location>
</feature>
<dbReference type="InterPro" id="IPR023408">
    <property type="entry name" value="MscS_beta-dom_sf"/>
</dbReference>
<name>A0A1T5LZI8_9GAMM</name>
<evidence type="ECO:0000256" key="3">
    <source>
        <dbReference type="ARBA" id="ARBA00022475"/>
    </source>
</evidence>
<evidence type="ECO:0000259" key="8">
    <source>
        <dbReference type="Pfam" id="PF00924"/>
    </source>
</evidence>
<dbReference type="STRING" id="428993.SAMN06296058_3484"/>
<comment type="subunit">
    <text evidence="7">Homoheptamer.</text>
</comment>
<evidence type="ECO:0000256" key="7">
    <source>
        <dbReference type="RuleBase" id="RU369025"/>
    </source>
</evidence>
<sequence>MLALAALLPTLVQTPAKPPGSALTWQSINWTALATNWGVALLILLFGLWLARWVSRLLDRALQRGGVEATLTGFLRNVTYAVMVVVVVIAALQKIGVPTTSVLAVLGAAGLAVGLALKDSLSNIASGVMLIMLRPFREGDAVQAAGLEGVVEEIRIFQTRLRTYDNRAIVLPNSMITGAPIINFTAKPRRRIDILVGVGYDDDLKQAREVLLQLARDNDLVLKDPAPFVQVTRLSESSVDLTLFAWCRTPDFGETKSQLTEAVRTELIGHGLNIPYPQRDLHVYHHNGDGTPLGEIITRSVVDDGDVTAKA</sequence>